<evidence type="ECO:0000256" key="10">
    <source>
        <dbReference type="ARBA" id="ARBA00022801"/>
    </source>
</evidence>
<dbReference type="RefSeq" id="XP_068366053.1">
    <property type="nucleotide sequence ID" value="XM_068499367.1"/>
</dbReference>
<feature type="domain" description="HD/PDEase" evidence="12">
    <location>
        <begin position="30"/>
        <end position="142"/>
    </location>
</feature>
<dbReference type="GO" id="GO:0009159">
    <property type="term" value="P:deoxyribonucleoside monophosphate catabolic process"/>
    <property type="evidence" value="ECO:0007669"/>
    <property type="project" value="UniProtKB-ARBA"/>
</dbReference>
<evidence type="ECO:0000313" key="13">
    <source>
        <dbReference type="EMBL" id="OHT12917.1"/>
    </source>
</evidence>
<dbReference type="SMART" id="SM00471">
    <property type="entry name" value="HDc"/>
    <property type="match status" value="1"/>
</dbReference>
<sequence>MSTKYDRAIELCGVLKRIPRTGWVRNKVNDPESVADHSMRVSFLAMILCPPDLNKDKAVQMALIHDLAESIVSDITPLDGVTHEDKYQRENNAWTQISQSLNNDEMQKMWQEMEEGKTREARFVFELDKLEMLIQAEEYENLQPGLDLTQFFKGYKGFAGYDDFFTFKETKEVYDAIIERRKAKEK</sequence>
<dbReference type="GeneID" id="94834071"/>
<keyword evidence="10" id="KW-0378">Hydrolase</keyword>
<dbReference type="EC" id="3.1.3.89" evidence="8"/>
<comment type="caution">
    <text evidence="13">The sequence shown here is derived from an EMBL/GenBank/DDBJ whole genome shotgun (WGS) entry which is preliminary data.</text>
</comment>
<evidence type="ECO:0000256" key="6">
    <source>
        <dbReference type="ARBA" id="ARBA00009999"/>
    </source>
</evidence>
<dbReference type="GO" id="GO:0046872">
    <property type="term" value="F:metal ion binding"/>
    <property type="evidence" value="ECO:0007669"/>
    <property type="project" value="UniProtKB-KW"/>
</dbReference>
<evidence type="ECO:0000256" key="1">
    <source>
        <dbReference type="ARBA" id="ARBA00001638"/>
    </source>
</evidence>
<dbReference type="VEuPathDB" id="TrichDB:TRFO_17067"/>
<evidence type="ECO:0000256" key="4">
    <source>
        <dbReference type="ARBA" id="ARBA00001946"/>
    </source>
</evidence>
<accession>A0A1J4KTW0</accession>
<dbReference type="EMBL" id="MLAK01000552">
    <property type="protein sequence ID" value="OHT12917.1"/>
    <property type="molecule type" value="Genomic_DNA"/>
</dbReference>
<comment type="similarity">
    <text evidence="6">Belongs to the HDDC2 family.</text>
</comment>
<protein>
    <recommendedName>
        <fullName evidence="8">5'-deoxynucleotidase</fullName>
        <ecNumber evidence="8">3.1.3.89</ecNumber>
    </recommendedName>
</protein>
<dbReference type="SUPFAM" id="SSF109604">
    <property type="entry name" value="HD-domain/PDEase-like"/>
    <property type="match status" value="1"/>
</dbReference>
<dbReference type="GO" id="GO:0005737">
    <property type="term" value="C:cytoplasm"/>
    <property type="evidence" value="ECO:0007669"/>
    <property type="project" value="TreeGrafter"/>
</dbReference>
<evidence type="ECO:0000256" key="8">
    <source>
        <dbReference type="ARBA" id="ARBA00012964"/>
    </source>
</evidence>
<dbReference type="Proteomes" id="UP000179807">
    <property type="component" value="Unassembled WGS sequence"/>
</dbReference>
<organism evidence="13 14">
    <name type="scientific">Tritrichomonas foetus</name>
    <dbReference type="NCBI Taxonomy" id="1144522"/>
    <lineage>
        <taxon>Eukaryota</taxon>
        <taxon>Metamonada</taxon>
        <taxon>Parabasalia</taxon>
        <taxon>Tritrichomonadida</taxon>
        <taxon>Tritrichomonadidae</taxon>
        <taxon>Tritrichomonas</taxon>
    </lineage>
</organism>
<dbReference type="Gene3D" id="1.10.3210.10">
    <property type="entry name" value="Hypothetical protein af1432"/>
    <property type="match status" value="1"/>
</dbReference>
<comment type="function">
    <text evidence="5">Catalyzes the dephosphorylation of the nucleoside 5'-monophosphates deoxyadenosine monophosphate (dAMP), deoxycytidine monophosphate (dCMP), deoxyguanosine monophosphate (dGMP) and deoxythymidine monophosphate (dTMP).</text>
</comment>
<keyword evidence="9" id="KW-0479">Metal-binding</keyword>
<evidence type="ECO:0000313" key="14">
    <source>
        <dbReference type="Proteomes" id="UP000179807"/>
    </source>
</evidence>
<dbReference type="InterPro" id="IPR039356">
    <property type="entry name" value="YfbR/HDDC2"/>
</dbReference>
<dbReference type="InterPro" id="IPR006674">
    <property type="entry name" value="HD_domain"/>
</dbReference>
<dbReference type="CDD" id="cd00077">
    <property type="entry name" value="HDc"/>
    <property type="match status" value="1"/>
</dbReference>
<comment type="cofactor">
    <cofactor evidence="2">
        <name>Mn(2+)</name>
        <dbReference type="ChEBI" id="CHEBI:29035"/>
    </cofactor>
</comment>
<comment type="cofactor">
    <cofactor evidence="4">
        <name>Mg(2+)</name>
        <dbReference type="ChEBI" id="CHEBI:18420"/>
    </cofactor>
</comment>
<evidence type="ECO:0000256" key="11">
    <source>
        <dbReference type="ARBA" id="ARBA00022842"/>
    </source>
</evidence>
<proteinExistence type="inferred from homology"/>
<dbReference type="PANTHER" id="PTHR11845">
    <property type="entry name" value="5'-DEOXYNUCLEOTIDASE HDDC2"/>
    <property type="match status" value="1"/>
</dbReference>
<evidence type="ECO:0000256" key="5">
    <source>
        <dbReference type="ARBA" id="ARBA00004074"/>
    </source>
</evidence>
<evidence type="ECO:0000256" key="2">
    <source>
        <dbReference type="ARBA" id="ARBA00001936"/>
    </source>
</evidence>
<dbReference type="InterPro" id="IPR003607">
    <property type="entry name" value="HD/PDEase_dom"/>
</dbReference>
<dbReference type="OrthoDB" id="10254258at2759"/>
<dbReference type="GO" id="GO:0002953">
    <property type="term" value="F:5'-deoxynucleotidase activity"/>
    <property type="evidence" value="ECO:0007669"/>
    <property type="project" value="UniProtKB-EC"/>
</dbReference>
<dbReference type="AlphaFoldDB" id="A0A1J4KTW0"/>
<dbReference type="FunFam" id="1.10.3210.10:FF:000011">
    <property type="entry name" value="HD domain-containing protein 2"/>
    <property type="match status" value="1"/>
</dbReference>
<reference evidence="13" key="1">
    <citation type="submission" date="2016-10" db="EMBL/GenBank/DDBJ databases">
        <authorList>
            <person name="Benchimol M."/>
            <person name="Almeida L.G."/>
            <person name="Vasconcelos A.T."/>
            <person name="Perreira-Neves A."/>
            <person name="Rosa I.A."/>
            <person name="Tasca T."/>
            <person name="Bogo M.R."/>
            <person name="de Souza W."/>
        </authorList>
    </citation>
    <scope>NUCLEOTIDE SEQUENCE [LARGE SCALE GENOMIC DNA]</scope>
    <source>
        <strain evidence="13">K</strain>
    </source>
</reference>
<evidence type="ECO:0000259" key="12">
    <source>
        <dbReference type="SMART" id="SM00471"/>
    </source>
</evidence>
<evidence type="ECO:0000256" key="7">
    <source>
        <dbReference type="ARBA" id="ARBA00011738"/>
    </source>
</evidence>
<dbReference type="PANTHER" id="PTHR11845:SF13">
    <property type="entry name" value="5'-DEOXYNUCLEOTIDASE HDDC2"/>
    <property type="match status" value="1"/>
</dbReference>
<dbReference type="Pfam" id="PF13023">
    <property type="entry name" value="HD_3"/>
    <property type="match status" value="1"/>
</dbReference>
<evidence type="ECO:0000256" key="3">
    <source>
        <dbReference type="ARBA" id="ARBA00001941"/>
    </source>
</evidence>
<comment type="cofactor">
    <cofactor evidence="3">
        <name>Co(2+)</name>
        <dbReference type="ChEBI" id="CHEBI:48828"/>
    </cofactor>
</comment>
<evidence type="ECO:0000256" key="9">
    <source>
        <dbReference type="ARBA" id="ARBA00022723"/>
    </source>
</evidence>
<gene>
    <name evidence="13" type="ORF">TRFO_17067</name>
</gene>
<comment type="catalytic activity">
    <reaction evidence="1">
        <text>a 2'-deoxyribonucleoside 5'-phosphate + H2O = a 2'-deoxyribonucleoside + phosphate</text>
        <dbReference type="Rhea" id="RHEA:36167"/>
        <dbReference type="ChEBI" id="CHEBI:15377"/>
        <dbReference type="ChEBI" id="CHEBI:18274"/>
        <dbReference type="ChEBI" id="CHEBI:43474"/>
        <dbReference type="ChEBI" id="CHEBI:65317"/>
        <dbReference type="EC" id="3.1.3.89"/>
    </reaction>
</comment>
<comment type="subunit">
    <text evidence="7">Homodimer.</text>
</comment>
<keyword evidence="14" id="KW-1185">Reference proteome</keyword>
<keyword evidence="11" id="KW-0460">Magnesium</keyword>
<name>A0A1J4KTW0_9EUKA</name>